<feature type="compositionally biased region" description="Polar residues" evidence="1">
    <location>
        <begin position="669"/>
        <end position="679"/>
    </location>
</feature>
<sequence>MMLLSGLDVVIVVVRGDVSVKKLKLEGTNKCKGSQKLLESRCSPSYIHDMMSTLSKNNSVEKLAEIDLIGFGFLRLVPNWSVKQAIIVHLAESYQVKPRTFILDIGNIRLNAELIGKVFGIPSGGDPFPALDENRMEFRRYFILVVMKIFLCPTTQQVLSPWHIYSVLDVSDPRRFNWPLEILKWFDTAVERYSIFSVCNTVCLTTVLSMRHGSMHGPRRDLKRRRNIFHLRHGGGDDIKSRSPQAARRKPGKKEPQNRRQKESVLPRNSKSIYIPHHASETIAQPSSISSPDTATALPAALAIETPLKLPAHNPLLSLLQLNGSGNTILRHHWFLAKYCSCMCFLFLEFCKINKQEWCSYEMFVDIAKLGDVSVKKLKLEGTNKCKGSQKSLESRCSPSYIHDMMSTLSKNNSVEKLAEIDLIGFGFLRLVPNWSVKQAIMVHPAESNQVKSRTFILDIGNIRLNAELIGKVFGIPSGGDPFPALDESNPSHVAIKNRFHRRSTTELRDLVYSCPMATESDRMEFRRYFILVVMKIFLCPTTQQVFSPWHIYPVLDVSDPRRFNWPLEILKWFDTAVERYSIFSVCNTVCLTTVLSMNHGSMRGPRRDLKRRRNIFYPRHGGGDDIKSRSPQAARRKPGKKEPQNRRQKESVLPRNSKSIYNPHHTSETIAQPSSISSPDTATALPAALAIETPLKLPAYNPLLSLLQPLQRRAEPLRPSRLQTRNKSDAALPLHVGFPGAAETSWLNGSGNTILGHHWFLAKYCSCMCFLFLEFCKINKQQAIMVHPAESNQVKSRTFILDIGNIRLNAELIGKVFGIPSGGDEKRVSFSPSLFEGCFLWTSAGLIRSKTQAKWGKRNCSESRCSPSYIHDMMSTLSKNNSVEKLAEIDLIGFGFLRLVPNWSVKQAIMVHPAESNQVKSRTFILDIGNIRLNAELIGKVFGIPSGGDPFSALDESNPSHVAIKNRFHRRSTTELWNLVYSCPMAIEFNWPLEILKWFDTAVEKYKLKWNKTCEGCMFVMLILYFQRLQYGVLDNCLEHESWLDAWTSERLEKKAQYILSEGHLLTRHGGGDDIKGRSPQVARRKPEKKEPQKRQQKESVFPRSNDELRHQREEKV</sequence>
<dbReference type="EMBL" id="SDMP01000011">
    <property type="protein sequence ID" value="RYR27773.1"/>
    <property type="molecule type" value="Genomic_DNA"/>
</dbReference>
<protein>
    <recommendedName>
        <fullName evidence="4">Aminotransferase-like plant mobile domain-containing protein</fullName>
    </recommendedName>
</protein>
<accession>A0A445AMW9</accession>
<feature type="compositionally biased region" description="Basic and acidic residues" evidence="1">
    <location>
        <begin position="253"/>
        <end position="265"/>
    </location>
</feature>
<proteinExistence type="predicted"/>
<dbReference type="PANTHER" id="PTHR34835">
    <property type="entry name" value="OS07G0283600 PROTEIN-RELATED"/>
    <property type="match status" value="1"/>
</dbReference>
<reference evidence="2 3" key="1">
    <citation type="submission" date="2019-01" db="EMBL/GenBank/DDBJ databases">
        <title>Sequencing of cultivated peanut Arachis hypogaea provides insights into genome evolution and oil improvement.</title>
        <authorList>
            <person name="Chen X."/>
        </authorList>
    </citation>
    <scope>NUCLEOTIDE SEQUENCE [LARGE SCALE GENOMIC DNA]</scope>
    <source>
        <strain evidence="3">cv. Fuhuasheng</strain>
        <tissue evidence="2">Leaves</tissue>
    </source>
</reference>
<evidence type="ECO:0000313" key="2">
    <source>
        <dbReference type="EMBL" id="RYR27773.1"/>
    </source>
</evidence>
<dbReference type="Proteomes" id="UP000289738">
    <property type="component" value="Chromosome B01"/>
</dbReference>
<feature type="region of interest" description="Disordered" evidence="1">
    <location>
        <begin position="232"/>
        <end position="266"/>
    </location>
</feature>
<gene>
    <name evidence="2" type="ORF">Ahy_B01g051825</name>
</gene>
<feature type="compositionally biased region" description="Basic and acidic residues" evidence="1">
    <location>
        <begin position="1089"/>
        <end position="1099"/>
    </location>
</feature>
<feature type="compositionally biased region" description="Basic and acidic residues" evidence="1">
    <location>
        <begin position="641"/>
        <end position="653"/>
    </location>
</feature>
<feature type="region of interest" description="Disordered" evidence="1">
    <location>
        <begin position="1070"/>
        <end position="1118"/>
    </location>
</feature>
<organism evidence="2 3">
    <name type="scientific">Arachis hypogaea</name>
    <name type="common">Peanut</name>
    <dbReference type="NCBI Taxonomy" id="3818"/>
    <lineage>
        <taxon>Eukaryota</taxon>
        <taxon>Viridiplantae</taxon>
        <taxon>Streptophyta</taxon>
        <taxon>Embryophyta</taxon>
        <taxon>Tracheophyta</taxon>
        <taxon>Spermatophyta</taxon>
        <taxon>Magnoliopsida</taxon>
        <taxon>eudicotyledons</taxon>
        <taxon>Gunneridae</taxon>
        <taxon>Pentapetalae</taxon>
        <taxon>rosids</taxon>
        <taxon>fabids</taxon>
        <taxon>Fabales</taxon>
        <taxon>Fabaceae</taxon>
        <taxon>Papilionoideae</taxon>
        <taxon>50 kb inversion clade</taxon>
        <taxon>dalbergioids sensu lato</taxon>
        <taxon>Dalbergieae</taxon>
        <taxon>Pterocarpus clade</taxon>
        <taxon>Arachis</taxon>
    </lineage>
</organism>
<evidence type="ECO:0000313" key="3">
    <source>
        <dbReference type="Proteomes" id="UP000289738"/>
    </source>
</evidence>
<comment type="caution">
    <text evidence="2">The sequence shown here is derived from an EMBL/GenBank/DDBJ whole genome shotgun (WGS) entry which is preliminary data.</text>
</comment>
<feature type="region of interest" description="Disordered" evidence="1">
    <location>
        <begin position="601"/>
        <end position="679"/>
    </location>
</feature>
<evidence type="ECO:0008006" key="4">
    <source>
        <dbReference type="Google" id="ProtNLM"/>
    </source>
</evidence>
<feature type="compositionally biased region" description="Basic and acidic residues" evidence="1">
    <location>
        <begin position="1106"/>
        <end position="1118"/>
    </location>
</feature>
<evidence type="ECO:0000256" key="1">
    <source>
        <dbReference type="SAM" id="MobiDB-lite"/>
    </source>
</evidence>
<dbReference type="AlphaFoldDB" id="A0A445AMW9"/>
<keyword evidence="3" id="KW-1185">Reference proteome</keyword>
<name>A0A445AMW9_ARAHY</name>